<reference evidence="6 7" key="1">
    <citation type="journal article" date="2014" name="Nat. Genet.">
        <title>Genome sequence of the hot pepper provides insights into the evolution of pungency in Capsicum species.</title>
        <authorList>
            <person name="Kim S."/>
            <person name="Park M."/>
            <person name="Yeom S.I."/>
            <person name="Kim Y.M."/>
            <person name="Lee J.M."/>
            <person name="Lee H.A."/>
            <person name="Seo E."/>
            <person name="Choi J."/>
            <person name="Cheong K."/>
            <person name="Kim K.T."/>
            <person name="Jung K."/>
            <person name="Lee G.W."/>
            <person name="Oh S.K."/>
            <person name="Bae C."/>
            <person name="Kim S.B."/>
            <person name="Lee H.Y."/>
            <person name="Kim S.Y."/>
            <person name="Kim M.S."/>
            <person name="Kang B.C."/>
            <person name="Jo Y.D."/>
            <person name="Yang H.B."/>
            <person name="Jeong H.J."/>
            <person name="Kang W.H."/>
            <person name="Kwon J.K."/>
            <person name="Shin C."/>
            <person name="Lim J.Y."/>
            <person name="Park J.H."/>
            <person name="Huh J.H."/>
            <person name="Kim J.S."/>
            <person name="Kim B.D."/>
            <person name="Cohen O."/>
            <person name="Paran I."/>
            <person name="Suh M.C."/>
            <person name="Lee S.B."/>
            <person name="Kim Y.K."/>
            <person name="Shin Y."/>
            <person name="Noh S.J."/>
            <person name="Park J."/>
            <person name="Seo Y.S."/>
            <person name="Kwon S.Y."/>
            <person name="Kim H.A."/>
            <person name="Park J.M."/>
            <person name="Kim H.J."/>
            <person name="Choi S.B."/>
            <person name="Bosland P.W."/>
            <person name="Reeves G."/>
            <person name="Jo S.H."/>
            <person name="Lee B.W."/>
            <person name="Cho H.T."/>
            <person name="Choi H.S."/>
            <person name="Lee M.S."/>
            <person name="Yu Y."/>
            <person name="Do Choi Y."/>
            <person name="Park B.S."/>
            <person name="van Deynze A."/>
            <person name="Ashrafi H."/>
            <person name="Hill T."/>
            <person name="Kim W.T."/>
            <person name="Pai H.S."/>
            <person name="Ahn H.K."/>
            <person name="Yeam I."/>
            <person name="Giovannoni J.J."/>
            <person name="Rose J.K."/>
            <person name="Sorensen I."/>
            <person name="Lee S.J."/>
            <person name="Kim R.W."/>
            <person name="Choi I.Y."/>
            <person name="Choi B.S."/>
            <person name="Lim J.S."/>
            <person name="Lee Y.H."/>
            <person name="Choi D."/>
        </authorList>
    </citation>
    <scope>NUCLEOTIDE SEQUENCE [LARGE SCALE GENOMIC DNA]</scope>
    <source>
        <strain evidence="7">cv. CM334</strain>
    </source>
</reference>
<evidence type="ECO:0000256" key="3">
    <source>
        <dbReference type="ARBA" id="ARBA00023163"/>
    </source>
</evidence>
<dbReference type="GO" id="GO:0006355">
    <property type="term" value="P:regulation of DNA-templated transcription"/>
    <property type="evidence" value="ECO:0007669"/>
    <property type="project" value="InterPro"/>
</dbReference>
<proteinExistence type="predicted"/>
<evidence type="ECO:0000256" key="1">
    <source>
        <dbReference type="ARBA" id="ARBA00023015"/>
    </source>
</evidence>
<organism evidence="6 7">
    <name type="scientific">Capsicum annuum</name>
    <name type="common">Capsicum pepper</name>
    <dbReference type="NCBI Taxonomy" id="4072"/>
    <lineage>
        <taxon>Eukaryota</taxon>
        <taxon>Viridiplantae</taxon>
        <taxon>Streptophyta</taxon>
        <taxon>Embryophyta</taxon>
        <taxon>Tracheophyta</taxon>
        <taxon>Spermatophyta</taxon>
        <taxon>Magnoliopsida</taxon>
        <taxon>eudicotyledons</taxon>
        <taxon>Gunneridae</taxon>
        <taxon>Pentapetalae</taxon>
        <taxon>asterids</taxon>
        <taxon>lamiids</taxon>
        <taxon>Solanales</taxon>
        <taxon>Solanaceae</taxon>
        <taxon>Solanoideae</taxon>
        <taxon>Capsiceae</taxon>
        <taxon>Capsicum</taxon>
    </lineage>
</organism>
<dbReference type="PANTHER" id="PTHR31719">
    <property type="entry name" value="NAC TRANSCRIPTION FACTOR 56"/>
    <property type="match status" value="1"/>
</dbReference>
<name>A0A2G2YXK3_CAPAN</name>
<dbReference type="PROSITE" id="PS51005">
    <property type="entry name" value="NAC"/>
    <property type="match status" value="1"/>
</dbReference>
<keyword evidence="7" id="KW-1185">Reference proteome</keyword>
<dbReference type="OMA" id="NTHYCIA"/>
<dbReference type="Gramene" id="PHT74482">
    <property type="protein sequence ID" value="PHT74482"/>
    <property type="gene ID" value="T459_21759"/>
</dbReference>
<dbReference type="GO" id="GO:0003677">
    <property type="term" value="F:DNA binding"/>
    <property type="evidence" value="ECO:0007669"/>
    <property type="project" value="UniProtKB-KW"/>
</dbReference>
<evidence type="ECO:0000313" key="7">
    <source>
        <dbReference type="Proteomes" id="UP000222542"/>
    </source>
</evidence>
<dbReference type="Pfam" id="PF02365">
    <property type="entry name" value="NAM"/>
    <property type="match status" value="1"/>
</dbReference>
<dbReference type="InterPro" id="IPR036093">
    <property type="entry name" value="NAC_dom_sf"/>
</dbReference>
<comment type="caution">
    <text evidence="6">The sequence shown here is derived from an EMBL/GenBank/DDBJ whole genome shotgun (WGS) entry which is preliminary data.</text>
</comment>
<keyword evidence="1" id="KW-0805">Transcription regulation</keyword>
<dbReference type="SMR" id="A0A2G2YXK3"/>
<dbReference type="Proteomes" id="UP000222542">
    <property type="component" value="Unassembled WGS sequence"/>
</dbReference>
<dbReference type="EMBL" id="AYRZ02000008">
    <property type="protein sequence ID" value="PHT74482.1"/>
    <property type="molecule type" value="Genomic_DNA"/>
</dbReference>
<keyword evidence="3" id="KW-0804">Transcription</keyword>
<evidence type="ECO:0000259" key="5">
    <source>
        <dbReference type="PROSITE" id="PS51005"/>
    </source>
</evidence>
<evidence type="ECO:0000313" key="6">
    <source>
        <dbReference type="EMBL" id="PHT74482.1"/>
    </source>
</evidence>
<keyword evidence="4" id="KW-0539">Nucleus</keyword>
<evidence type="ECO:0000256" key="4">
    <source>
        <dbReference type="ARBA" id="ARBA00023242"/>
    </source>
</evidence>
<protein>
    <recommendedName>
        <fullName evidence="5">NAC domain-containing protein</fullName>
    </recommendedName>
</protein>
<dbReference type="SUPFAM" id="SSF101941">
    <property type="entry name" value="NAC domain"/>
    <property type="match status" value="1"/>
</dbReference>
<reference evidence="6 7" key="2">
    <citation type="journal article" date="2017" name="Genome Biol.">
        <title>New reference genome sequences of hot pepper reveal the massive evolution of plant disease-resistance genes by retroduplication.</title>
        <authorList>
            <person name="Kim S."/>
            <person name="Park J."/>
            <person name="Yeom S.I."/>
            <person name="Kim Y.M."/>
            <person name="Seo E."/>
            <person name="Kim K.T."/>
            <person name="Kim M.S."/>
            <person name="Lee J.M."/>
            <person name="Cheong K."/>
            <person name="Shin H.S."/>
            <person name="Kim S.B."/>
            <person name="Han K."/>
            <person name="Lee J."/>
            <person name="Park M."/>
            <person name="Lee H.A."/>
            <person name="Lee H.Y."/>
            <person name="Lee Y."/>
            <person name="Oh S."/>
            <person name="Lee J.H."/>
            <person name="Choi E."/>
            <person name="Choi E."/>
            <person name="Lee S.E."/>
            <person name="Jeon J."/>
            <person name="Kim H."/>
            <person name="Choi G."/>
            <person name="Song H."/>
            <person name="Lee J."/>
            <person name="Lee S.C."/>
            <person name="Kwon J.K."/>
            <person name="Lee H.Y."/>
            <person name="Koo N."/>
            <person name="Hong Y."/>
            <person name="Kim R.W."/>
            <person name="Kang W.H."/>
            <person name="Huh J.H."/>
            <person name="Kang B.C."/>
            <person name="Yang T.J."/>
            <person name="Lee Y.H."/>
            <person name="Bennetzen J.L."/>
            <person name="Choi D."/>
        </authorList>
    </citation>
    <scope>NUCLEOTIDE SEQUENCE [LARGE SCALE GENOMIC DNA]</scope>
    <source>
        <strain evidence="7">cv. CM334</strain>
    </source>
</reference>
<evidence type="ECO:0000256" key="2">
    <source>
        <dbReference type="ARBA" id="ARBA00023125"/>
    </source>
</evidence>
<sequence length="219" mass="25506">MSWYKQTCSIMGYRFHPTHTEVLKYLLGFARNDPLPKQNKLMQEVDLYGDKEPWQIFEGDNTNTHYCIAQLKKKKADSIRTERSAGKGKWNPQCKAKEVFDHKGRLMGYVKSLKYIPRTAHKSSIKAAYGEWLMTEYSLRYSQDIKKKDYVICKIKKKKENDSDKQKRVANDDENMSDIEEYIDSVLKEEDLNHDLAVNSKHELALAGSIDLDAIDFVL</sequence>
<dbReference type="PANTHER" id="PTHR31719:SF43">
    <property type="entry name" value="NAC TRANSCRIPTION FACTOR 56"/>
    <property type="match status" value="1"/>
</dbReference>
<feature type="domain" description="NAC" evidence="5">
    <location>
        <begin position="9"/>
        <end position="158"/>
    </location>
</feature>
<accession>A0A2G2YXK3</accession>
<dbReference type="STRING" id="4072.A0A2G2YXK3"/>
<dbReference type="AlphaFoldDB" id="A0A2G2YXK3"/>
<gene>
    <name evidence="6" type="ORF">T459_21759</name>
</gene>
<dbReference type="InterPro" id="IPR003441">
    <property type="entry name" value="NAC-dom"/>
</dbReference>
<dbReference type="Gene3D" id="2.170.150.80">
    <property type="entry name" value="NAC domain"/>
    <property type="match status" value="1"/>
</dbReference>
<keyword evidence="2" id="KW-0238">DNA-binding</keyword>